<dbReference type="EMBL" id="WHWB01033468">
    <property type="protein sequence ID" value="KAJ7419695.1"/>
    <property type="molecule type" value="Genomic_DNA"/>
</dbReference>
<evidence type="ECO:0000313" key="2">
    <source>
        <dbReference type="Proteomes" id="UP001145742"/>
    </source>
</evidence>
<accession>A0ABQ9DJ04</accession>
<evidence type="ECO:0000313" key="1">
    <source>
        <dbReference type="EMBL" id="KAJ7419695.1"/>
    </source>
</evidence>
<sequence length="78" mass="8968">MHENDASFDLSKPKSLELMEVVYSTFQDHLDFCRCSKDSQETILKVHPNLASSNEVIMTRAAEIHAKDQISTQEMRIK</sequence>
<keyword evidence="2" id="KW-1185">Reference proteome</keyword>
<dbReference type="Proteomes" id="UP001145742">
    <property type="component" value="Unassembled WGS sequence"/>
</dbReference>
<comment type="caution">
    <text evidence="1">The sequence shown here is derived from an EMBL/GenBank/DDBJ whole genome shotgun (WGS) entry which is preliminary data.</text>
</comment>
<gene>
    <name evidence="1" type="ORF">WISP_52655</name>
</gene>
<proteinExistence type="predicted"/>
<organism evidence="1 2">
    <name type="scientific">Willisornis vidua</name>
    <name type="common">Xingu scale-backed antbird</name>
    <dbReference type="NCBI Taxonomy" id="1566151"/>
    <lineage>
        <taxon>Eukaryota</taxon>
        <taxon>Metazoa</taxon>
        <taxon>Chordata</taxon>
        <taxon>Craniata</taxon>
        <taxon>Vertebrata</taxon>
        <taxon>Euteleostomi</taxon>
        <taxon>Archelosauria</taxon>
        <taxon>Archosauria</taxon>
        <taxon>Dinosauria</taxon>
        <taxon>Saurischia</taxon>
        <taxon>Theropoda</taxon>
        <taxon>Coelurosauria</taxon>
        <taxon>Aves</taxon>
        <taxon>Neognathae</taxon>
        <taxon>Neoaves</taxon>
        <taxon>Telluraves</taxon>
        <taxon>Australaves</taxon>
        <taxon>Passeriformes</taxon>
        <taxon>Thamnophilidae</taxon>
        <taxon>Willisornis</taxon>
    </lineage>
</organism>
<name>A0ABQ9DJ04_9PASS</name>
<protein>
    <submittedName>
        <fullName evidence="1">Uncharacterized protein</fullName>
    </submittedName>
</protein>
<reference evidence="1" key="1">
    <citation type="submission" date="2019-10" db="EMBL/GenBank/DDBJ databases">
        <authorList>
            <person name="Soares A.E.R."/>
            <person name="Aleixo A."/>
            <person name="Schneider P."/>
            <person name="Miyaki C.Y."/>
            <person name="Schneider M.P."/>
            <person name="Mello C."/>
            <person name="Vasconcelos A.T.R."/>
        </authorList>
    </citation>
    <scope>NUCLEOTIDE SEQUENCE</scope>
    <source>
        <tissue evidence="1">Muscle</tissue>
    </source>
</reference>